<feature type="transmembrane region" description="Helical" evidence="1">
    <location>
        <begin position="46"/>
        <end position="67"/>
    </location>
</feature>
<feature type="transmembrane region" description="Helical" evidence="1">
    <location>
        <begin position="88"/>
        <end position="109"/>
    </location>
</feature>
<dbReference type="Proteomes" id="UP001218218">
    <property type="component" value="Unassembled WGS sequence"/>
</dbReference>
<proteinExistence type="predicted"/>
<name>A0AAD7EIB4_9AGAR</name>
<reference evidence="2" key="1">
    <citation type="submission" date="2023-03" db="EMBL/GenBank/DDBJ databases">
        <title>Massive genome expansion in bonnet fungi (Mycena s.s.) driven by repeated elements and novel gene families across ecological guilds.</title>
        <authorList>
            <consortium name="Lawrence Berkeley National Laboratory"/>
            <person name="Harder C.B."/>
            <person name="Miyauchi S."/>
            <person name="Viragh M."/>
            <person name="Kuo A."/>
            <person name="Thoen E."/>
            <person name="Andreopoulos B."/>
            <person name="Lu D."/>
            <person name="Skrede I."/>
            <person name="Drula E."/>
            <person name="Henrissat B."/>
            <person name="Morin E."/>
            <person name="Kohler A."/>
            <person name="Barry K."/>
            <person name="LaButti K."/>
            <person name="Morin E."/>
            <person name="Salamov A."/>
            <person name="Lipzen A."/>
            <person name="Mereny Z."/>
            <person name="Hegedus B."/>
            <person name="Baldrian P."/>
            <person name="Stursova M."/>
            <person name="Weitz H."/>
            <person name="Taylor A."/>
            <person name="Grigoriev I.V."/>
            <person name="Nagy L.G."/>
            <person name="Martin F."/>
            <person name="Kauserud H."/>
        </authorList>
    </citation>
    <scope>NUCLEOTIDE SEQUENCE</scope>
    <source>
        <strain evidence="2">CBHHK002</strain>
    </source>
</reference>
<evidence type="ECO:0000256" key="1">
    <source>
        <dbReference type="SAM" id="Phobius"/>
    </source>
</evidence>
<organism evidence="2 3">
    <name type="scientific">Mycena albidolilacea</name>
    <dbReference type="NCBI Taxonomy" id="1033008"/>
    <lineage>
        <taxon>Eukaryota</taxon>
        <taxon>Fungi</taxon>
        <taxon>Dikarya</taxon>
        <taxon>Basidiomycota</taxon>
        <taxon>Agaricomycotina</taxon>
        <taxon>Agaricomycetes</taxon>
        <taxon>Agaricomycetidae</taxon>
        <taxon>Agaricales</taxon>
        <taxon>Marasmiineae</taxon>
        <taxon>Mycenaceae</taxon>
        <taxon>Mycena</taxon>
    </lineage>
</organism>
<keyword evidence="1" id="KW-0812">Transmembrane</keyword>
<gene>
    <name evidence="2" type="ORF">DFH08DRAFT_967803</name>
</gene>
<comment type="caution">
    <text evidence="2">The sequence shown here is derived from an EMBL/GenBank/DDBJ whole genome shotgun (WGS) entry which is preliminary data.</text>
</comment>
<dbReference type="AlphaFoldDB" id="A0AAD7EIB4"/>
<sequence>MNSGPSGAQTMSSAFSRVLSPLTICYRYFQNYCHLFGVSCLVYDHAVTLGALTLIVLLQRILIIYFLEDRECSFVWTHTKTASAYWFFILRYGALMTNIPVIVFSFVTLPWPKVSLLDSDSFGLLIEGLLVMWSLHTRAQVPWYRDFTHANAFSRHDPADICTVWTQCACAVVFDRNSNMFHSTYAVPQWSTMTGQKGIPIIVFAGCHLSIVRSASYHLATSWVCLFAFDSIIFGLTIYNAYSTRRGVGSDARMPIHKLMVRDGAMYFAAMALANLANIITFLIGGVLLQRSQFGLPVSFCSTSVTMMSRLMLNLHERTEYGVLTALIFSGVEDEIEDLVEFRGAEAYSLNDIPVLPLSRVGPDMDEVEQV</sequence>
<protein>
    <recommendedName>
        <fullName evidence="4">Transmembrane protein</fullName>
    </recommendedName>
</protein>
<accession>A0AAD7EIB4</accession>
<feature type="transmembrane region" description="Helical" evidence="1">
    <location>
        <begin position="264"/>
        <end position="288"/>
    </location>
</feature>
<evidence type="ECO:0000313" key="2">
    <source>
        <dbReference type="EMBL" id="KAJ7328045.1"/>
    </source>
</evidence>
<keyword evidence="3" id="KW-1185">Reference proteome</keyword>
<feature type="transmembrane region" description="Helical" evidence="1">
    <location>
        <begin position="198"/>
        <end position="215"/>
    </location>
</feature>
<keyword evidence="1" id="KW-1133">Transmembrane helix</keyword>
<keyword evidence="1" id="KW-0472">Membrane</keyword>
<dbReference type="EMBL" id="JARIHO010000040">
    <property type="protein sequence ID" value="KAJ7328045.1"/>
    <property type="molecule type" value="Genomic_DNA"/>
</dbReference>
<evidence type="ECO:0000313" key="3">
    <source>
        <dbReference type="Proteomes" id="UP001218218"/>
    </source>
</evidence>
<evidence type="ECO:0008006" key="4">
    <source>
        <dbReference type="Google" id="ProtNLM"/>
    </source>
</evidence>
<feature type="transmembrane region" description="Helical" evidence="1">
    <location>
        <begin position="221"/>
        <end position="243"/>
    </location>
</feature>